<reference evidence="3" key="3">
    <citation type="submission" date="2018-08" db="UniProtKB">
        <authorList>
            <consortium name="EnsemblPlants"/>
        </authorList>
    </citation>
    <scope>IDENTIFICATION</scope>
    <source>
        <strain evidence="3">cv. Bd21</strain>
    </source>
</reference>
<dbReference type="FunCoup" id="I1HKU5">
    <property type="interactions" value="589"/>
</dbReference>
<dbReference type="HOGENOM" id="CLU_684076_0_0_1"/>
<feature type="region of interest" description="Disordered" evidence="1">
    <location>
        <begin position="384"/>
        <end position="403"/>
    </location>
</feature>
<gene>
    <name evidence="3" type="primary">LOC100827366</name>
    <name evidence="2" type="ORF">BRADI_2g31937v3</name>
</gene>
<feature type="compositionally biased region" description="Low complexity" evidence="1">
    <location>
        <begin position="384"/>
        <end position="395"/>
    </location>
</feature>
<dbReference type="Proteomes" id="UP000008810">
    <property type="component" value="Chromosome 2"/>
</dbReference>
<dbReference type="OrthoDB" id="692946at2759"/>
<feature type="region of interest" description="Disordered" evidence="1">
    <location>
        <begin position="264"/>
        <end position="291"/>
    </location>
</feature>
<proteinExistence type="predicted"/>
<evidence type="ECO:0000313" key="4">
    <source>
        <dbReference type="Proteomes" id="UP000008810"/>
    </source>
</evidence>
<dbReference type="PANTHER" id="PTHR33781:SF2">
    <property type="entry name" value="OS05G0220500 PROTEIN"/>
    <property type="match status" value="1"/>
</dbReference>
<reference evidence="2" key="2">
    <citation type="submission" date="2017-06" db="EMBL/GenBank/DDBJ databases">
        <title>WGS assembly of Brachypodium distachyon.</title>
        <authorList>
            <consortium name="The International Brachypodium Initiative"/>
            <person name="Lucas S."/>
            <person name="Harmon-Smith M."/>
            <person name="Lail K."/>
            <person name="Tice H."/>
            <person name="Grimwood J."/>
            <person name="Bruce D."/>
            <person name="Barry K."/>
            <person name="Shu S."/>
            <person name="Lindquist E."/>
            <person name="Wang M."/>
            <person name="Pitluck S."/>
            <person name="Vogel J.P."/>
            <person name="Garvin D.F."/>
            <person name="Mockler T.C."/>
            <person name="Schmutz J."/>
            <person name="Rokhsar D."/>
            <person name="Bevan M.W."/>
        </authorList>
    </citation>
    <scope>NUCLEOTIDE SEQUENCE</scope>
    <source>
        <strain evidence="2">Bd21</strain>
    </source>
</reference>
<sequence>MDGYKPAAPPPWQSSGGWRDEEPEELGVFTAERYFNGAEDDVLWCDRSSSAFSTVLRSTWQQDGGGSAPTPTAATSSSEASWNSRSALLPNGRPPVVAAAAAAVEEKQKPDSSSMTGSEQIGRKPPPSSSSHLWRWLLGMAGCGCACAGDGQESVSADDEEVEAGFVLGDTKGRRTEADATPNPVLLAESAHCPAAANSGELSSMPRMLNPAPPNASSYAERPRREFLESLHPAPAAAGQGSSRLASSANESSAFTIVAGKGSNTTRASACRSPPRGSGADEEDAAAPSELGCMYPPSEASVVWSVVTAEGPASAGNFSSAASGCYYYFNDDGGHGEAFRGIKTIKRRSRNNGSGGLLASCMSKRAVDTVGPPRAWAYRPEVVEPSPVPRVSGGPFPDVRSRR</sequence>
<keyword evidence="4" id="KW-1185">Reference proteome</keyword>
<dbReference type="GeneID" id="100827366"/>
<feature type="region of interest" description="Disordered" evidence="1">
    <location>
        <begin position="1"/>
        <end position="23"/>
    </location>
</feature>
<dbReference type="KEGG" id="bdi:100827366"/>
<dbReference type="EMBL" id="CM000881">
    <property type="protein sequence ID" value="KQK07002.1"/>
    <property type="molecule type" value="Genomic_DNA"/>
</dbReference>
<accession>I1HKU5</accession>
<evidence type="ECO:0000256" key="1">
    <source>
        <dbReference type="SAM" id="MobiDB-lite"/>
    </source>
</evidence>
<dbReference type="EnsemblPlants" id="KQK07002">
    <property type="protein sequence ID" value="KQK07002"/>
    <property type="gene ID" value="BRADI_2g31937v3"/>
</dbReference>
<organism evidence="2">
    <name type="scientific">Brachypodium distachyon</name>
    <name type="common">Purple false brome</name>
    <name type="synonym">Trachynia distachya</name>
    <dbReference type="NCBI Taxonomy" id="15368"/>
    <lineage>
        <taxon>Eukaryota</taxon>
        <taxon>Viridiplantae</taxon>
        <taxon>Streptophyta</taxon>
        <taxon>Embryophyta</taxon>
        <taxon>Tracheophyta</taxon>
        <taxon>Spermatophyta</taxon>
        <taxon>Magnoliopsida</taxon>
        <taxon>Liliopsida</taxon>
        <taxon>Poales</taxon>
        <taxon>Poaceae</taxon>
        <taxon>BOP clade</taxon>
        <taxon>Pooideae</taxon>
        <taxon>Stipodae</taxon>
        <taxon>Brachypodieae</taxon>
        <taxon>Brachypodium</taxon>
    </lineage>
</organism>
<dbReference type="OMA" id="QEYWSAA"/>
<dbReference type="InterPro" id="IPR039615">
    <property type="entry name" value="PKS"/>
</dbReference>
<feature type="region of interest" description="Disordered" evidence="1">
    <location>
        <begin position="59"/>
        <end position="130"/>
    </location>
</feature>
<name>I1HKU5_BRADI</name>
<dbReference type="GO" id="GO:0009638">
    <property type="term" value="P:phototropism"/>
    <property type="evidence" value="ECO:0007669"/>
    <property type="project" value="InterPro"/>
</dbReference>
<dbReference type="eggNOG" id="ENOG502R3ER">
    <property type="taxonomic scope" value="Eukaryota"/>
</dbReference>
<feature type="compositionally biased region" description="Low complexity" evidence="1">
    <location>
        <begin position="68"/>
        <end position="87"/>
    </location>
</feature>
<evidence type="ECO:0000313" key="2">
    <source>
        <dbReference type="EMBL" id="KQK07002.1"/>
    </source>
</evidence>
<evidence type="ECO:0000313" key="3">
    <source>
        <dbReference type="EnsemblPlants" id="KQK07002"/>
    </source>
</evidence>
<dbReference type="AlphaFoldDB" id="I1HKU5"/>
<dbReference type="RefSeq" id="XP_014753833.1">
    <property type="nucleotide sequence ID" value="XM_014898347.2"/>
</dbReference>
<reference evidence="2 3" key="1">
    <citation type="journal article" date="2010" name="Nature">
        <title>Genome sequencing and analysis of the model grass Brachypodium distachyon.</title>
        <authorList>
            <consortium name="International Brachypodium Initiative"/>
        </authorList>
    </citation>
    <scope>NUCLEOTIDE SEQUENCE [LARGE SCALE GENOMIC DNA]</scope>
    <source>
        <strain evidence="2 3">Bd21</strain>
    </source>
</reference>
<feature type="region of interest" description="Disordered" evidence="1">
    <location>
        <begin position="197"/>
        <end position="221"/>
    </location>
</feature>
<dbReference type="PANTHER" id="PTHR33781">
    <property type="entry name" value="PROTEIN PHYTOCHROME KINASE SUBSTRATE 1-RELATED"/>
    <property type="match status" value="1"/>
</dbReference>
<dbReference type="Gramene" id="KQK07002">
    <property type="protein sequence ID" value="KQK07002"/>
    <property type="gene ID" value="BRADI_2g31937v3"/>
</dbReference>
<protein>
    <submittedName>
        <fullName evidence="2 3">Uncharacterized protein</fullName>
    </submittedName>
</protein>